<reference evidence="3" key="2">
    <citation type="journal article" date="2009" name="Fungal Genet. Biol.">
        <title>The 2008 update of the Aspergillus nidulans genome annotation: a community effort.</title>
        <authorList>
            <person name="Wortman J.R."/>
            <person name="Gilsenan J.M."/>
            <person name="Joardar V."/>
            <person name="Deegan J."/>
            <person name="Clutterbuck J."/>
            <person name="Andersen M.R."/>
            <person name="Archer D."/>
            <person name="Bencina M."/>
            <person name="Braus G."/>
            <person name="Coutinho P."/>
            <person name="von Dohren H."/>
            <person name="Doonan J."/>
            <person name="Driessen A.J."/>
            <person name="Durek P."/>
            <person name="Espeso E."/>
            <person name="Fekete E."/>
            <person name="Flipphi M."/>
            <person name="Estrada C.G."/>
            <person name="Geysens S."/>
            <person name="Goldman G."/>
            <person name="de Groot P.W."/>
            <person name="Hansen K."/>
            <person name="Harris S.D."/>
            <person name="Heinekamp T."/>
            <person name="Helmstaedt K."/>
            <person name="Henrissat B."/>
            <person name="Hofmann G."/>
            <person name="Homan T."/>
            <person name="Horio T."/>
            <person name="Horiuchi H."/>
            <person name="James S."/>
            <person name="Jones M."/>
            <person name="Karaffa L."/>
            <person name="Karanyi Z."/>
            <person name="Kato M."/>
            <person name="Keller N."/>
            <person name="Kelly D.E."/>
            <person name="Kiel J.A."/>
            <person name="Kim J.M."/>
            <person name="van der Klei I.J."/>
            <person name="Klis F.M."/>
            <person name="Kovalchuk A."/>
            <person name="Krasevec N."/>
            <person name="Kubicek C.P."/>
            <person name="Liu B."/>
            <person name="Maccabe A."/>
            <person name="Meyer V."/>
            <person name="Mirabito P."/>
            <person name="Miskei M."/>
            <person name="Mos M."/>
            <person name="Mullins J."/>
            <person name="Nelson D.R."/>
            <person name="Nielsen J."/>
            <person name="Oakley B.R."/>
            <person name="Osmani S.A."/>
            <person name="Pakula T."/>
            <person name="Paszewski A."/>
            <person name="Paulsen I."/>
            <person name="Pilsyk S."/>
            <person name="Pocsi I."/>
            <person name="Punt P.J."/>
            <person name="Ram A.F."/>
            <person name="Ren Q."/>
            <person name="Robellet X."/>
            <person name="Robson G."/>
            <person name="Seiboth B."/>
            <person name="van Solingen P."/>
            <person name="Specht T."/>
            <person name="Sun J."/>
            <person name="Taheri-Talesh N."/>
            <person name="Takeshita N."/>
            <person name="Ussery D."/>
            <person name="vanKuyk P.A."/>
            <person name="Visser H."/>
            <person name="van de Vondervoort P.J."/>
            <person name="de Vries R.P."/>
            <person name="Walton J."/>
            <person name="Xiang X."/>
            <person name="Xiong Y."/>
            <person name="Zeng A.P."/>
            <person name="Brandt B.W."/>
            <person name="Cornell M.J."/>
            <person name="van den Hondel C.A."/>
            <person name="Visser J."/>
            <person name="Oliver S.G."/>
            <person name="Turner G."/>
        </authorList>
    </citation>
    <scope>GENOME REANNOTATION</scope>
    <source>
        <strain evidence="3">FGSC A4 / ATCC 38163 / CBS 112.46 / NRRL 194 / M139</strain>
    </source>
</reference>
<dbReference type="GeneID" id="74896987"/>
<dbReference type="Proteomes" id="UP000000560">
    <property type="component" value="Chromosome VI"/>
</dbReference>
<protein>
    <submittedName>
        <fullName evidence="2">Uncharacterized protein</fullName>
    </submittedName>
</protein>
<dbReference type="HOGENOM" id="CLU_2812331_0_0_1"/>
<dbReference type="KEGG" id="ani:ANIA_11393"/>
<dbReference type="InParanoid" id="C8VHM8"/>
<feature type="region of interest" description="Disordered" evidence="1">
    <location>
        <begin position="1"/>
        <end position="30"/>
    </location>
</feature>
<dbReference type="RefSeq" id="XP_050468385.1">
    <property type="nucleotide sequence ID" value="XM_050612464.1"/>
</dbReference>
<accession>C8VHM8</accession>
<sequence>MAAFLFSRPQQANPLPDHGQLPDTPDRDYLPGRYACYDSQDADPSFSESEEDSLSLIIVWDPKPLQY</sequence>
<proteinExistence type="predicted"/>
<dbReference type="EMBL" id="BN001306">
    <property type="protein sequence ID" value="CBF82797.1"/>
    <property type="molecule type" value="Genomic_DNA"/>
</dbReference>
<organism evidence="2 3">
    <name type="scientific">Emericella nidulans (strain FGSC A4 / ATCC 38163 / CBS 112.46 / NRRL 194 / M139)</name>
    <name type="common">Aspergillus nidulans</name>
    <dbReference type="NCBI Taxonomy" id="227321"/>
    <lineage>
        <taxon>Eukaryota</taxon>
        <taxon>Fungi</taxon>
        <taxon>Dikarya</taxon>
        <taxon>Ascomycota</taxon>
        <taxon>Pezizomycotina</taxon>
        <taxon>Eurotiomycetes</taxon>
        <taxon>Eurotiomycetidae</taxon>
        <taxon>Eurotiales</taxon>
        <taxon>Aspergillaceae</taxon>
        <taxon>Aspergillus</taxon>
        <taxon>Aspergillus subgen. Nidulantes</taxon>
    </lineage>
</organism>
<name>C8VHM8_EMENI</name>
<evidence type="ECO:0000313" key="2">
    <source>
        <dbReference type="EMBL" id="CBF82797.1"/>
    </source>
</evidence>
<dbReference type="AlphaFoldDB" id="C8VHM8"/>
<gene>
    <name evidence="2" type="ORF">ANIA_11393</name>
</gene>
<evidence type="ECO:0000313" key="3">
    <source>
        <dbReference type="Proteomes" id="UP000000560"/>
    </source>
</evidence>
<keyword evidence="3" id="KW-1185">Reference proteome</keyword>
<evidence type="ECO:0000256" key="1">
    <source>
        <dbReference type="SAM" id="MobiDB-lite"/>
    </source>
</evidence>
<reference evidence="3" key="1">
    <citation type="journal article" date="2005" name="Nature">
        <title>Sequencing of Aspergillus nidulans and comparative analysis with A. fumigatus and A. oryzae.</title>
        <authorList>
            <person name="Galagan J.E."/>
            <person name="Calvo S.E."/>
            <person name="Cuomo C."/>
            <person name="Ma L.J."/>
            <person name="Wortman J.R."/>
            <person name="Batzoglou S."/>
            <person name="Lee S.I."/>
            <person name="Basturkmen M."/>
            <person name="Spevak C.C."/>
            <person name="Clutterbuck J."/>
            <person name="Kapitonov V."/>
            <person name="Jurka J."/>
            <person name="Scazzocchio C."/>
            <person name="Farman M."/>
            <person name="Butler J."/>
            <person name="Purcell S."/>
            <person name="Harris S."/>
            <person name="Braus G.H."/>
            <person name="Draht O."/>
            <person name="Busch S."/>
            <person name="D'Enfert C."/>
            <person name="Bouchier C."/>
            <person name="Goldman G.H."/>
            <person name="Bell-Pedersen D."/>
            <person name="Griffiths-Jones S."/>
            <person name="Doonan J.H."/>
            <person name="Yu J."/>
            <person name="Vienken K."/>
            <person name="Pain A."/>
            <person name="Freitag M."/>
            <person name="Selker E.U."/>
            <person name="Archer D.B."/>
            <person name="Penalva M.A."/>
            <person name="Oakley B.R."/>
            <person name="Momany M."/>
            <person name="Tanaka T."/>
            <person name="Kumagai T."/>
            <person name="Asai K."/>
            <person name="Machida M."/>
            <person name="Nierman W.C."/>
            <person name="Denning D.W."/>
            <person name="Caddick M."/>
            <person name="Hynes M."/>
            <person name="Paoletti M."/>
            <person name="Fischer R."/>
            <person name="Miller B."/>
            <person name="Dyer P."/>
            <person name="Sachs M.S."/>
            <person name="Osmani S.A."/>
            <person name="Birren B.W."/>
        </authorList>
    </citation>
    <scope>NUCLEOTIDE SEQUENCE [LARGE SCALE GENOMIC DNA]</scope>
    <source>
        <strain evidence="3">FGSC A4 / ATCC 38163 / CBS 112.46 / NRRL 194 / M139</strain>
    </source>
</reference>